<keyword evidence="5" id="KW-1185">Reference proteome</keyword>
<name>A0A3M8LNV7_9MICO</name>
<dbReference type="Proteomes" id="UP000279859">
    <property type="component" value="Unassembled WGS sequence"/>
</dbReference>
<evidence type="ECO:0000313" key="4">
    <source>
        <dbReference type="EMBL" id="RNE67227.1"/>
    </source>
</evidence>
<keyword evidence="2" id="KW-0012">Acyltransferase</keyword>
<dbReference type="GO" id="GO:0016747">
    <property type="term" value="F:acyltransferase activity, transferring groups other than amino-acyl groups"/>
    <property type="evidence" value="ECO:0007669"/>
    <property type="project" value="InterPro"/>
</dbReference>
<dbReference type="AlphaFoldDB" id="A0A3M8LNV7"/>
<evidence type="ECO:0000259" key="3">
    <source>
        <dbReference type="PROSITE" id="PS51186"/>
    </source>
</evidence>
<accession>A0A3M8LNV7</accession>
<dbReference type="InterPro" id="IPR050832">
    <property type="entry name" value="Bact_Acetyltransf"/>
</dbReference>
<feature type="domain" description="N-acetyltransferase" evidence="3">
    <location>
        <begin position="1"/>
        <end position="136"/>
    </location>
</feature>
<protein>
    <submittedName>
        <fullName evidence="4">GNAT family acetyltransferase</fullName>
    </submittedName>
</protein>
<evidence type="ECO:0000256" key="2">
    <source>
        <dbReference type="ARBA" id="ARBA00023315"/>
    </source>
</evidence>
<dbReference type="RefSeq" id="WP_123044259.1">
    <property type="nucleotide sequence ID" value="NZ_RDSR01000001.1"/>
</dbReference>
<dbReference type="InterPro" id="IPR000182">
    <property type="entry name" value="GNAT_dom"/>
</dbReference>
<organism evidence="4 5">
    <name type="scientific">Cryobacterium tepidiphilum</name>
    <dbReference type="NCBI Taxonomy" id="2486026"/>
    <lineage>
        <taxon>Bacteria</taxon>
        <taxon>Bacillati</taxon>
        <taxon>Actinomycetota</taxon>
        <taxon>Actinomycetes</taxon>
        <taxon>Micrococcales</taxon>
        <taxon>Microbacteriaceae</taxon>
        <taxon>Cryobacterium</taxon>
    </lineage>
</organism>
<dbReference type="NCBIfam" id="NF002959">
    <property type="entry name" value="PRK03624.1"/>
    <property type="match status" value="1"/>
</dbReference>
<dbReference type="SUPFAM" id="SSF55729">
    <property type="entry name" value="Acyl-CoA N-acyltransferases (Nat)"/>
    <property type="match status" value="1"/>
</dbReference>
<comment type="caution">
    <text evidence="4">The sequence shown here is derived from an EMBL/GenBank/DDBJ whole genome shotgun (WGS) entry which is preliminary data.</text>
</comment>
<dbReference type="Gene3D" id="3.40.630.30">
    <property type="match status" value="1"/>
</dbReference>
<dbReference type="EMBL" id="RDSR01000001">
    <property type="protein sequence ID" value="RNE67227.1"/>
    <property type="molecule type" value="Genomic_DNA"/>
</dbReference>
<evidence type="ECO:0000256" key="1">
    <source>
        <dbReference type="ARBA" id="ARBA00022679"/>
    </source>
</evidence>
<dbReference type="PANTHER" id="PTHR43877">
    <property type="entry name" value="AMINOALKYLPHOSPHONATE N-ACETYLTRANSFERASE-RELATED-RELATED"/>
    <property type="match status" value="1"/>
</dbReference>
<dbReference type="Pfam" id="PF00583">
    <property type="entry name" value="Acetyltransf_1"/>
    <property type="match status" value="1"/>
</dbReference>
<sequence>MNIADLTTDDVANAAELWREAGLSRPWNPPERDIERALSGEMSTVLGGFDDRGLVATVMVGHDGHRGWVYYLAVTDRCRGTGLGKRMLEAAEQWLRERGAVKVQLMVRSGNDSVLGFYEHLGYEDADVQVRAKWLI</sequence>
<evidence type="ECO:0000313" key="5">
    <source>
        <dbReference type="Proteomes" id="UP000279859"/>
    </source>
</evidence>
<gene>
    <name evidence="4" type="ORF">EEJ31_00105</name>
</gene>
<dbReference type="OrthoDB" id="1821130at2"/>
<dbReference type="PROSITE" id="PS51186">
    <property type="entry name" value="GNAT"/>
    <property type="match status" value="1"/>
</dbReference>
<keyword evidence="1 4" id="KW-0808">Transferase</keyword>
<proteinExistence type="predicted"/>
<dbReference type="PANTHER" id="PTHR43877:SF2">
    <property type="entry name" value="AMINOALKYLPHOSPHONATE N-ACETYLTRANSFERASE-RELATED"/>
    <property type="match status" value="1"/>
</dbReference>
<dbReference type="CDD" id="cd04301">
    <property type="entry name" value="NAT_SF"/>
    <property type="match status" value="1"/>
</dbReference>
<reference evidence="4 5" key="1">
    <citation type="submission" date="2018-11" db="EMBL/GenBank/DDBJ databases">
        <title>Cryobacterium sp. nov., isolated from rhizosphere soil of lettuce.</title>
        <authorList>
            <person name="Wang Y."/>
        </authorList>
    </citation>
    <scope>NUCLEOTIDE SEQUENCE [LARGE SCALE GENOMIC DNA]</scope>
    <source>
        <strain evidence="4 5">NEAU-85</strain>
    </source>
</reference>
<dbReference type="InterPro" id="IPR016181">
    <property type="entry name" value="Acyl_CoA_acyltransferase"/>
</dbReference>